<feature type="transmembrane region" description="Helical" evidence="13">
    <location>
        <begin position="329"/>
        <end position="348"/>
    </location>
</feature>
<keyword evidence="8 13" id="KW-0812">Transmembrane</keyword>
<dbReference type="GO" id="GO:0042910">
    <property type="term" value="F:xenobiotic transmembrane transporter activity"/>
    <property type="evidence" value="ECO:0007669"/>
    <property type="project" value="InterPro"/>
</dbReference>
<evidence type="ECO:0000256" key="5">
    <source>
        <dbReference type="ARBA" id="ARBA00022448"/>
    </source>
</evidence>
<feature type="transmembrane region" description="Helical" evidence="13">
    <location>
        <begin position="59"/>
        <end position="81"/>
    </location>
</feature>
<dbReference type="CDD" id="cd13137">
    <property type="entry name" value="MATE_NorM_like"/>
    <property type="match status" value="1"/>
</dbReference>
<keyword evidence="15" id="KW-1185">Reference proteome</keyword>
<protein>
    <recommendedName>
        <fullName evidence="4">Probable multidrug resistance protein NorM</fullName>
    </recommendedName>
    <alternativeName>
        <fullName evidence="12">Multidrug-efflux transporter</fullName>
    </alternativeName>
</protein>
<evidence type="ECO:0000256" key="12">
    <source>
        <dbReference type="ARBA" id="ARBA00031636"/>
    </source>
</evidence>
<evidence type="ECO:0000256" key="7">
    <source>
        <dbReference type="ARBA" id="ARBA00022475"/>
    </source>
</evidence>
<dbReference type="EMBL" id="MCIB01000013">
    <property type="protein sequence ID" value="RKD32108.1"/>
    <property type="molecule type" value="Genomic_DNA"/>
</dbReference>
<dbReference type="Pfam" id="PF01554">
    <property type="entry name" value="MatE"/>
    <property type="match status" value="2"/>
</dbReference>
<reference evidence="14 15" key="1">
    <citation type="submission" date="2016-08" db="EMBL/GenBank/DDBJ databases">
        <title>Novel Firmicutes and Novel Genomes.</title>
        <authorList>
            <person name="Poppleton D.I."/>
            <person name="Gribaldo S."/>
        </authorList>
    </citation>
    <scope>NUCLEOTIDE SEQUENCE [LARGE SCALE GENOMIC DNA]</scope>
    <source>
        <strain evidence="14 15">CTT3</strain>
    </source>
</reference>
<accession>A0A419T3Z8</accession>
<comment type="similarity">
    <text evidence="3">Belongs to the multi antimicrobial extrusion (MATE) (TC 2.A.66.1) family.</text>
</comment>
<dbReference type="Proteomes" id="UP000284177">
    <property type="component" value="Unassembled WGS sequence"/>
</dbReference>
<keyword evidence="9 13" id="KW-1133">Transmembrane helix</keyword>
<keyword evidence="7" id="KW-1003">Cell membrane</keyword>
<gene>
    <name evidence="14" type="ORF">BET03_11605</name>
</gene>
<dbReference type="InterPro" id="IPR002528">
    <property type="entry name" value="MATE_fam"/>
</dbReference>
<dbReference type="GO" id="GO:0006811">
    <property type="term" value="P:monoatomic ion transport"/>
    <property type="evidence" value="ECO:0007669"/>
    <property type="project" value="UniProtKB-KW"/>
</dbReference>
<feature type="transmembrane region" description="Helical" evidence="13">
    <location>
        <begin position="294"/>
        <end position="317"/>
    </location>
</feature>
<sequence length="461" mass="51107">MFELSKDLNPKQMRKNILQLAWPAALRMFLQSIVGIVDVIMVGQIGAHALATVDVSNRFMFITIGVLSALTIGSTALVARYKGAKNDIKTNNIIIQSLLSGLILSSIIAILGFIFSKDILKMMMILMDEVDPFILKKGSVYLKIVFTYMIFALPTMMLNSILQGLGDMKTPLYIMLITNIVNIVGNYLLIFGIGFLPRLEVTGAALGTGFGRLVGFLIGLYILLNKNTLIKIDFKNVNWKIHWKTVKDILNIGIPASVEQLVRQGSQIIYTILVSGLGTITIAANALAMNINSLPMMVGFGFSLAATTLVGQSLGANRKDLATEYGKQTTLITIILMSIISIPMFIWVKPIIKLYTSNPKVIELSKPVVRMIIVVQPIFAVYIVLAGALRGAGDTRFTMFTTIIGNWAGRLLSSLFFGYYLGYGLIGLWIGMLIDICTRTLLIFKRFKSKKWQKIYHVQER</sequence>
<dbReference type="PIRSF" id="PIRSF006603">
    <property type="entry name" value="DinF"/>
    <property type="match status" value="1"/>
</dbReference>
<dbReference type="InterPro" id="IPR050222">
    <property type="entry name" value="MATE_MdtK"/>
</dbReference>
<comment type="subcellular location">
    <subcellularLocation>
        <location evidence="2">Cell membrane</location>
        <topology evidence="2">Multi-pass membrane protein</topology>
    </subcellularLocation>
</comment>
<evidence type="ECO:0000256" key="2">
    <source>
        <dbReference type="ARBA" id="ARBA00004651"/>
    </source>
</evidence>
<name>A0A419T3Z8_9FIRM</name>
<keyword evidence="6" id="KW-0050">Antiport</keyword>
<comment type="caution">
    <text evidence="14">The sequence shown here is derived from an EMBL/GenBank/DDBJ whole genome shotgun (WGS) entry which is preliminary data.</text>
</comment>
<evidence type="ECO:0000256" key="3">
    <source>
        <dbReference type="ARBA" id="ARBA00010199"/>
    </source>
</evidence>
<evidence type="ECO:0000313" key="15">
    <source>
        <dbReference type="Proteomes" id="UP000284177"/>
    </source>
</evidence>
<feature type="transmembrane region" description="Helical" evidence="13">
    <location>
        <begin position="368"/>
        <end position="385"/>
    </location>
</feature>
<dbReference type="InterPro" id="IPR048279">
    <property type="entry name" value="MdtK-like"/>
</dbReference>
<dbReference type="AlphaFoldDB" id="A0A419T3Z8"/>
<feature type="transmembrane region" description="Helical" evidence="13">
    <location>
        <begin position="20"/>
        <end position="47"/>
    </location>
</feature>
<keyword evidence="10" id="KW-0406">Ion transport</keyword>
<dbReference type="GO" id="GO:0005886">
    <property type="term" value="C:plasma membrane"/>
    <property type="evidence" value="ECO:0007669"/>
    <property type="project" value="UniProtKB-SubCell"/>
</dbReference>
<evidence type="ECO:0000256" key="1">
    <source>
        <dbReference type="ARBA" id="ARBA00003408"/>
    </source>
</evidence>
<dbReference type="PANTHER" id="PTHR43298">
    <property type="entry name" value="MULTIDRUG RESISTANCE PROTEIN NORM-RELATED"/>
    <property type="match status" value="1"/>
</dbReference>
<feature type="transmembrane region" description="Helical" evidence="13">
    <location>
        <begin position="202"/>
        <end position="224"/>
    </location>
</feature>
<organism evidence="14 15">
    <name type="scientific">Thermohalobacter berrensis</name>
    <dbReference type="NCBI Taxonomy" id="99594"/>
    <lineage>
        <taxon>Bacteria</taxon>
        <taxon>Bacillati</taxon>
        <taxon>Bacillota</taxon>
        <taxon>Tissierellia</taxon>
        <taxon>Tissierellales</taxon>
        <taxon>Thermohalobacteraceae</taxon>
        <taxon>Thermohalobacter</taxon>
    </lineage>
</organism>
<dbReference type="OrthoDB" id="62420at2"/>
<evidence type="ECO:0000256" key="9">
    <source>
        <dbReference type="ARBA" id="ARBA00022989"/>
    </source>
</evidence>
<evidence type="ECO:0000256" key="8">
    <source>
        <dbReference type="ARBA" id="ARBA00022692"/>
    </source>
</evidence>
<keyword evidence="5" id="KW-0813">Transport</keyword>
<comment type="function">
    <text evidence="1">Multidrug efflux pump.</text>
</comment>
<evidence type="ECO:0000313" key="14">
    <source>
        <dbReference type="EMBL" id="RKD32108.1"/>
    </source>
</evidence>
<evidence type="ECO:0000256" key="10">
    <source>
        <dbReference type="ARBA" id="ARBA00023065"/>
    </source>
</evidence>
<feature type="transmembrane region" description="Helical" evidence="13">
    <location>
        <begin position="173"/>
        <end position="196"/>
    </location>
</feature>
<proteinExistence type="inferred from homology"/>
<dbReference type="GO" id="GO:0015297">
    <property type="term" value="F:antiporter activity"/>
    <property type="evidence" value="ECO:0007669"/>
    <property type="project" value="UniProtKB-KW"/>
</dbReference>
<dbReference type="PANTHER" id="PTHR43298:SF2">
    <property type="entry name" value="FMN_FAD EXPORTER YEEO-RELATED"/>
    <property type="match status" value="1"/>
</dbReference>
<evidence type="ECO:0000256" key="6">
    <source>
        <dbReference type="ARBA" id="ARBA00022449"/>
    </source>
</evidence>
<feature type="transmembrane region" description="Helical" evidence="13">
    <location>
        <begin position="140"/>
        <end position="161"/>
    </location>
</feature>
<feature type="transmembrane region" description="Helical" evidence="13">
    <location>
        <begin position="268"/>
        <end position="288"/>
    </location>
</feature>
<keyword evidence="11 13" id="KW-0472">Membrane</keyword>
<feature type="transmembrane region" description="Helical" evidence="13">
    <location>
        <begin position="93"/>
        <end position="115"/>
    </location>
</feature>
<evidence type="ECO:0000256" key="11">
    <source>
        <dbReference type="ARBA" id="ARBA00023136"/>
    </source>
</evidence>
<evidence type="ECO:0000256" key="4">
    <source>
        <dbReference type="ARBA" id="ARBA00020268"/>
    </source>
</evidence>
<dbReference type="RefSeq" id="WP_120168975.1">
    <property type="nucleotide sequence ID" value="NZ_MCIB01000013.1"/>
</dbReference>
<evidence type="ECO:0000256" key="13">
    <source>
        <dbReference type="SAM" id="Phobius"/>
    </source>
</evidence>
<dbReference type="NCBIfam" id="TIGR00797">
    <property type="entry name" value="matE"/>
    <property type="match status" value="1"/>
</dbReference>